<evidence type="ECO:0000313" key="1">
    <source>
        <dbReference type="EMBL" id="CAG8722581.1"/>
    </source>
</evidence>
<proteinExistence type="predicted"/>
<feature type="non-terminal residue" evidence="1">
    <location>
        <position position="203"/>
    </location>
</feature>
<comment type="caution">
    <text evidence="1">The sequence shown here is derived from an EMBL/GenBank/DDBJ whole genome shotgun (WGS) entry which is preliminary data.</text>
</comment>
<reference evidence="1" key="1">
    <citation type="submission" date="2021-06" db="EMBL/GenBank/DDBJ databases">
        <authorList>
            <person name="Kallberg Y."/>
            <person name="Tangrot J."/>
            <person name="Rosling A."/>
        </authorList>
    </citation>
    <scope>NUCLEOTIDE SEQUENCE</scope>
    <source>
        <strain evidence="1">UK204</strain>
    </source>
</reference>
<accession>A0A9N9I6U9</accession>
<gene>
    <name evidence="1" type="ORF">FCALED_LOCUS14469</name>
</gene>
<dbReference type="Proteomes" id="UP000789570">
    <property type="component" value="Unassembled WGS sequence"/>
</dbReference>
<evidence type="ECO:0000313" key="2">
    <source>
        <dbReference type="Proteomes" id="UP000789570"/>
    </source>
</evidence>
<protein>
    <submittedName>
        <fullName evidence="1">1763_t:CDS:1</fullName>
    </submittedName>
</protein>
<feature type="non-terminal residue" evidence="1">
    <location>
        <position position="1"/>
    </location>
</feature>
<name>A0A9N9I6U9_9GLOM</name>
<dbReference type="AlphaFoldDB" id="A0A9N9I6U9"/>
<dbReference type="EMBL" id="CAJVPQ010010470">
    <property type="protein sequence ID" value="CAG8722581.1"/>
    <property type="molecule type" value="Genomic_DNA"/>
</dbReference>
<organism evidence="1 2">
    <name type="scientific">Funneliformis caledonium</name>
    <dbReference type="NCBI Taxonomy" id="1117310"/>
    <lineage>
        <taxon>Eukaryota</taxon>
        <taxon>Fungi</taxon>
        <taxon>Fungi incertae sedis</taxon>
        <taxon>Mucoromycota</taxon>
        <taxon>Glomeromycotina</taxon>
        <taxon>Glomeromycetes</taxon>
        <taxon>Glomerales</taxon>
        <taxon>Glomeraceae</taxon>
        <taxon>Funneliformis</taxon>
    </lineage>
</organism>
<sequence length="203" mass="23342">MPLIIDALQGQISTLKRDTELKTLGQLTSNSCFGCHVFSQGVKLEMRTFLITDSYESCILEMYFQQFGILVSIDKQLALREYLSDLFAVLELKFYNSDYNDDPVKQIAISIDTLITRCLFELLKGEPLPVSKERSHALVHVLVFGWCIPSARKKLFNAGFISCWPELYYRYKHYDKPIPIDIRTLSNHAENCQGPSLQIIEIH</sequence>
<keyword evidence="2" id="KW-1185">Reference proteome</keyword>